<sequence length="93" mass="10824">MEGECELCHRFSRKVTEHHLVPKQYGGVNEPTVMLCSDCHRQIHLIFTNIELAGFYHTTARLADHPDVKKFLHWIKKQDPGKSVPTKKSKRRS</sequence>
<keyword evidence="2" id="KW-1185">Reference proteome</keyword>
<reference evidence="1 2" key="1">
    <citation type="submission" date="2022-04" db="EMBL/GenBank/DDBJ databases">
        <title>Halobacillus sp. isolated from saltern.</title>
        <authorList>
            <person name="Won M."/>
            <person name="Lee C.-M."/>
            <person name="Woen H.-Y."/>
            <person name="Kwon S.-W."/>
        </authorList>
    </citation>
    <scope>NUCLEOTIDE SEQUENCE [LARGE SCALE GENOMIC DNA]</scope>
    <source>
        <strain evidence="1 2">SSBR10-3</strain>
    </source>
</reference>
<dbReference type="PANTHER" id="PTHR37827">
    <property type="entry name" value="TUDOR DOMAIN-CONTAINING PROTEIN"/>
    <property type="match status" value="1"/>
</dbReference>
<dbReference type="PANTHER" id="PTHR37827:SF1">
    <property type="entry name" value="HNH DOMAIN-CONTAINING PROTEIN"/>
    <property type="match status" value="1"/>
</dbReference>
<gene>
    <name evidence="1" type="ORF">MUN89_16390</name>
</gene>
<dbReference type="RefSeq" id="WP_244708839.1">
    <property type="nucleotide sequence ID" value="NZ_CP095073.1"/>
</dbReference>
<organism evidence="1 2">
    <name type="scientific">Halobacillus salinarum</name>
    <dbReference type="NCBI Taxonomy" id="2932257"/>
    <lineage>
        <taxon>Bacteria</taxon>
        <taxon>Bacillati</taxon>
        <taxon>Bacillota</taxon>
        <taxon>Bacilli</taxon>
        <taxon>Bacillales</taxon>
        <taxon>Bacillaceae</taxon>
        <taxon>Halobacillus</taxon>
    </lineage>
</organism>
<evidence type="ECO:0000313" key="1">
    <source>
        <dbReference type="EMBL" id="UOQ43480.1"/>
    </source>
</evidence>
<protein>
    <submittedName>
        <fullName evidence="1">HNH endonuclease</fullName>
    </submittedName>
</protein>
<keyword evidence="1" id="KW-0255">Endonuclease</keyword>
<dbReference type="Proteomes" id="UP000831787">
    <property type="component" value="Chromosome"/>
</dbReference>
<keyword evidence="1" id="KW-0378">Hydrolase</keyword>
<dbReference type="GO" id="GO:0004519">
    <property type="term" value="F:endonuclease activity"/>
    <property type="evidence" value="ECO:0007669"/>
    <property type="project" value="UniProtKB-KW"/>
</dbReference>
<dbReference type="EMBL" id="CP095073">
    <property type="protein sequence ID" value="UOQ43480.1"/>
    <property type="molecule type" value="Genomic_DNA"/>
</dbReference>
<accession>A0ABY4EG74</accession>
<evidence type="ECO:0000313" key="2">
    <source>
        <dbReference type="Proteomes" id="UP000831787"/>
    </source>
</evidence>
<name>A0ABY4EG74_9BACI</name>
<keyword evidence="1" id="KW-0540">Nuclease</keyword>
<proteinExistence type="predicted"/>